<feature type="chain" id="PRO_5046063523" description="DUF3179 domain-containing protein" evidence="1">
    <location>
        <begin position="28"/>
        <end position="337"/>
    </location>
</feature>
<keyword evidence="3" id="KW-1185">Reference proteome</keyword>
<keyword evidence="1" id="KW-0732">Signal</keyword>
<accession>A0ABQ5UU23</accession>
<dbReference type="Pfam" id="PF11376">
    <property type="entry name" value="DUF3179"/>
    <property type="match status" value="1"/>
</dbReference>
<dbReference type="RefSeq" id="WP_284364283.1">
    <property type="nucleotide sequence ID" value="NZ_BSNI01000002.1"/>
</dbReference>
<dbReference type="InterPro" id="IPR021516">
    <property type="entry name" value="DUF3179"/>
</dbReference>
<name>A0ABQ5UU23_9HYPH</name>
<sequence length="337" mass="37339">MLIRSFARILAVMAISAGGFATQTAFAENIPLYESQETPGRWVAEGWKTDFSRATIPYWDVTDVIGRDNIPSIDEPKFEDVSNNIIIPGNEPVIGLELNGDARAYPLRIMMWHEIVNDNVGGVPVAVTFCPLCNTSIVFDRTIDGEAVTFGTSGKLRNSDLIMYDRPTQSWWQQFDGNALAGVHAGRKLKSYPSRLMSLDLFKQEYPDGKMLLPDPRRISQLGRNPYAGYDRTSQPFLFRGEMPEDINGMVRVILIQGSKPFAVALPRLSEDGSFSKDGLTFSWSAGQASALDTSRISDGRDVGNISVVDKNGNHVVHEITFAFAARAFIPDLEIIQ</sequence>
<protein>
    <recommendedName>
        <fullName evidence="4">DUF3179 domain-containing protein</fullName>
    </recommendedName>
</protein>
<feature type="signal peptide" evidence="1">
    <location>
        <begin position="1"/>
        <end position="27"/>
    </location>
</feature>
<evidence type="ECO:0000256" key="1">
    <source>
        <dbReference type="SAM" id="SignalP"/>
    </source>
</evidence>
<dbReference type="Proteomes" id="UP001161405">
    <property type="component" value="Unassembled WGS sequence"/>
</dbReference>
<reference evidence="2" key="1">
    <citation type="journal article" date="2014" name="Int. J. Syst. Evol. Microbiol.">
        <title>Complete genome of a new Firmicutes species belonging to the dominant human colonic microbiota ('Ruminococcus bicirculans') reveals two chromosomes and a selective capacity to utilize plant glucans.</title>
        <authorList>
            <consortium name="NISC Comparative Sequencing Program"/>
            <person name="Wegmann U."/>
            <person name="Louis P."/>
            <person name="Goesmann A."/>
            <person name="Henrissat B."/>
            <person name="Duncan S.H."/>
            <person name="Flint H.J."/>
        </authorList>
    </citation>
    <scope>NUCLEOTIDE SEQUENCE</scope>
    <source>
        <strain evidence="2">NBRC 107169</strain>
    </source>
</reference>
<dbReference type="EMBL" id="BSNI01000002">
    <property type="protein sequence ID" value="GLQ17840.1"/>
    <property type="molecule type" value="Genomic_DNA"/>
</dbReference>
<evidence type="ECO:0008006" key="4">
    <source>
        <dbReference type="Google" id="ProtNLM"/>
    </source>
</evidence>
<proteinExistence type="predicted"/>
<gene>
    <name evidence="2" type="ORF">GCM10007879_20890</name>
</gene>
<evidence type="ECO:0000313" key="2">
    <source>
        <dbReference type="EMBL" id="GLQ17840.1"/>
    </source>
</evidence>
<evidence type="ECO:0000313" key="3">
    <source>
        <dbReference type="Proteomes" id="UP001161405"/>
    </source>
</evidence>
<reference evidence="2" key="2">
    <citation type="submission" date="2023-01" db="EMBL/GenBank/DDBJ databases">
        <title>Draft genome sequence of Maritalea porphyrae strain NBRC 107169.</title>
        <authorList>
            <person name="Sun Q."/>
            <person name="Mori K."/>
        </authorList>
    </citation>
    <scope>NUCLEOTIDE SEQUENCE</scope>
    <source>
        <strain evidence="2">NBRC 107169</strain>
    </source>
</reference>
<comment type="caution">
    <text evidence="2">The sequence shown here is derived from an EMBL/GenBank/DDBJ whole genome shotgun (WGS) entry which is preliminary data.</text>
</comment>
<organism evidence="2 3">
    <name type="scientific">Maritalea porphyrae</name>
    <dbReference type="NCBI Taxonomy" id="880732"/>
    <lineage>
        <taxon>Bacteria</taxon>
        <taxon>Pseudomonadati</taxon>
        <taxon>Pseudomonadota</taxon>
        <taxon>Alphaproteobacteria</taxon>
        <taxon>Hyphomicrobiales</taxon>
        <taxon>Devosiaceae</taxon>
        <taxon>Maritalea</taxon>
    </lineage>
</organism>